<dbReference type="EMBL" id="CAKMRJ010002223">
    <property type="protein sequence ID" value="CAH1427878.1"/>
    <property type="molecule type" value="Genomic_DNA"/>
</dbReference>
<dbReference type="Proteomes" id="UP001157418">
    <property type="component" value="Unassembled WGS sequence"/>
</dbReference>
<protein>
    <recommendedName>
        <fullName evidence="3">Dirigent protein</fullName>
    </recommendedName>
</protein>
<keyword evidence="2" id="KW-1185">Reference proteome</keyword>
<comment type="caution">
    <text evidence="1">The sequence shown here is derived from an EMBL/GenBank/DDBJ whole genome shotgun (WGS) entry which is preliminary data.</text>
</comment>
<sequence length="101" mass="11165">MRADGESYRNATTNSNEAMVSLLVVVHFHWSKIGTGDDYAPLAMINTTNNTWGGEGDGEALPREDGTITGSELKGFMVHSARYIWNVQLASLKTWKKLTTM</sequence>
<reference evidence="1 2" key="1">
    <citation type="submission" date="2022-01" db="EMBL/GenBank/DDBJ databases">
        <authorList>
            <person name="Xiong W."/>
            <person name="Schranz E."/>
        </authorList>
    </citation>
    <scope>NUCLEOTIDE SEQUENCE [LARGE SCALE GENOMIC DNA]</scope>
</reference>
<dbReference type="AlphaFoldDB" id="A0AAU9MTE0"/>
<gene>
    <name evidence="1" type="ORF">LVIROSA_LOCUS14850</name>
</gene>
<evidence type="ECO:0000313" key="1">
    <source>
        <dbReference type="EMBL" id="CAH1427878.1"/>
    </source>
</evidence>
<proteinExistence type="predicted"/>
<evidence type="ECO:0008006" key="3">
    <source>
        <dbReference type="Google" id="ProtNLM"/>
    </source>
</evidence>
<evidence type="ECO:0000313" key="2">
    <source>
        <dbReference type="Proteomes" id="UP001157418"/>
    </source>
</evidence>
<accession>A0AAU9MTE0</accession>
<name>A0AAU9MTE0_9ASTR</name>
<organism evidence="1 2">
    <name type="scientific">Lactuca virosa</name>
    <dbReference type="NCBI Taxonomy" id="75947"/>
    <lineage>
        <taxon>Eukaryota</taxon>
        <taxon>Viridiplantae</taxon>
        <taxon>Streptophyta</taxon>
        <taxon>Embryophyta</taxon>
        <taxon>Tracheophyta</taxon>
        <taxon>Spermatophyta</taxon>
        <taxon>Magnoliopsida</taxon>
        <taxon>eudicotyledons</taxon>
        <taxon>Gunneridae</taxon>
        <taxon>Pentapetalae</taxon>
        <taxon>asterids</taxon>
        <taxon>campanulids</taxon>
        <taxon>Asterales</taxon>
        <taxon>Asteraceae</taxon>
        <taxon>Cichorioideae</taxon>
        <taxon>Cichorieae</taxon>
        <taxon>Lactucinae</taxon>
        <taxon>Lactuca</taxon>
    </lineage>
</organism>